<keyword evidence="5" id="KW-1185">Reference proteome</keyword>
<feature type="DNA-binding region" description="H-T-H motif" evidence="2">
    <location>
        <begin position="66"/>
        <end position="85"/>
    </location>
</feature>
<accession>A0A6I4ML50</accession>
<organism evidence="4 5">
    <name type="scientific">Actinomadura physcomitrii</name>
    <dbReference type="NCBI Taxonomy" id="2650748"/>
    <lineage>
        <taxon>Bacteria</taxon>
        <taxon>Bacillati</taxon>
        <taxon>Actinomycetota</taxon>
        <taxon>Actinomycetes</taxon>
        <taxon>Streptosporangiales</taxon>
        <taxon>Thermomonosporaceae</taxon>
        <taxon>Actinomadura</taxon>
    </lineage>
</organism>
<evidence type="ECO:0000256" key="1">
    <source>
        <dbReference type="ARBA" id="ARBA00023125"/>
    </source>
</evidence>
<protein>
    <submittedName>
        <fullName evidence="4">TetR family transcriptional regulator</fullName>
    </submittedName>
</protein>
<dbReference type="InterPro" id="IPR001647">
    <property type="entry name" value="HTH_TetR"/>
</dbReference>
<reference evidence="4" key="1">
    <citation type="submission" date="2019-12" db="EMBL/GenBank/DDBJ databases">
        <title>Actinomadura physcomitrii sp. nov., a novel actinomycete isolated from moss [Physcomitrium sphaericum (Ludw) Fuernr].</title>
        <authorList>
            <person name="Zhuang X."/>
        </authorList>
    </citation>
    <scope>NUCLEOTIDE SEQUENCE [LARGE SCALE GENOMIC DNA]</scope>
    <source>
        <strain evidence="4">LD22</strain>
    </source>
</reference>
<evidence type="ECO:0000313" key="4">
    <source>
        <dbReference type="EMBL" id="MWA04874.1"/>
    </source>
</evidence>
<keyword evidence="1 2" id="KW-0238">DNA-binding</keyword>
<dbReference type="PANTHER" id="PTHR30055:SF226">
    <property type="entry name" value="HTH-TYPE TRANSCRIPTIONAL REGULATOR PKSA"/>
    <property type="match status" value="1"/>
</dbReference>
<sequence length="239" mass="26732">MASTPADRTLGRAVGWAGTMGPLRFFGGSMTAAGERRPRRSTAEIRAAMLDAGRTIFGEYGYHRANTRDIAERAGVAEILLFRHFGSKRGLFRDAVLEPVLRAWQSFETVWFTPDYSEMSDLESARLYVATVYDSLVEQRDLIIALHGAATHEDGFDLGAPIDAALRPNTGDMERTIEERDFVQVDAFWAMRLSFGLILAAAVFDDWLYPAESRPSREEFIEQLAVYVIAALTNRDKIS</sequence>
<comment type="caution">
    <text evidence="4">The sequence shown here is derived from an EMBL/GenBank/DDBJ whole genome shotgun (WGS) entry which is preliminary data.</text>
</comment>
<evidence type="ECO:0000256" key="2">
    <source>
        <dbReference type="PROSITE-ProRule" id="PRU00335"/>
    </source>
</evidence>
<dbReference type="PANTHER" id="PTHR30055">
    <property type="entry name" value="HTH-TYPE TRANSCRIPTIONAL REGULATOR RUTR"/>
    <property type="match status" value="1"/>
</dbReference>
<name>A0A6I4ML50_9ACTN</name>
<dbReference type="Proteomes" id="UP000462055">
    <property type="component" value="Unassembled WGS sequence"/>
</dbReference>
<dbReference type="AlphaFoldDB" id="A0A6I4ML50"/>
<evidence type="ECO:0000313" key="5">
    <source>
        <dbReference type="Proteomes" id="UP000462055"/>
    </source>
</evidence>
<dbReference type="Gene3D" id="1.10.357.10">
    <property type="entry name" value="Tetracycline Repressor, domain 2"/>
    <property type="match status" value="1"/>
</dbReference>
<dbReference type="PRINTS" id="PR00455">
    <property type="entry name" value="HTHTETR"/>
</dbReference>
<dbReference type="Pfam" id="PF00440">
    <property type="entry name" value="TetR_N"/>
    <property type="match status" value="1"/>
</dbReference>
<dbReference type="EMBL" id="WBMS02000031">
    <property type="protein sequence ID" value="MWA04874.1"/>
    <property type="molecule type" value="Genomic_DNA"/>
</dbReference>
<dbReference type="InterPro" id="IPR050109">
    <property type="entry name" value="HTH-type_TetR-like_transc_reg"/>
</dbReference>
<dbReference type="InterPro" id="IPR009057">
    <property type="entry name" value="Homeodomain-like_sf"/>
</dbReference>
<gene>
    <name evidence="4" type="ORF">F8568_031800</name>
</gene>
<dbReference type="GO" id="GO:0003700">
    <property type="term" value="F:DNA-binding transcription factor activity"/>
    <property type="evidence" value="ECO:0007669"/>
    <property type="project" value="TreeGrafter"/>
</dbReference>
<dbReference type="SUPFAM" id="SSF46689">
    <property type="entry name" value="Homeodomain-like"/>
    <property type="match status" value="1"/>
</dbReference>
<proteinExistence type="predicted"/>
<dbReference type="GO" id="GO:0000976">
    <property type="term" value="F:transcription cis-regulatory region binding"/>
    <property type="evidence" value="ECO:0007669"/>
    <property type="project" value="TreeGrafter"/>
</dbReference>
<feature type="domain" description="HTH tetR-type" evidence="3">
    <location>
        <begin position="43"/>
        <end position="103"/>
    </location>
</feature>
<dbReference type="PROSITE" id="PS50977">
    <property type="entry name" value="HTH_TETR_2"/>
    <property type="match status" value="1"/>
</dbReference>
<evidence type="ECO:0000259" key="3">
    <source>
        <dbReference type="PROSITE" id="PS50977"/>
    </source>
</evidence>